<proteinExistence type="predicted"/>
<feature type="region of interest" description="Disordered" evidence="1">
    <location>
        <begin position="50"/>
        <end position="76"/>
    </location>
</feature>
<evidence type="ECO:0000313" key="4">
    <source>
        <dbReference type="Proteomes" id="UP000502611"/>
    </source>
</evidence>
<feature type="domain" description="Insertion element IS402-like" evidence="2">
    <location>
        <begin position="2"/>
        <end position="44"/>
    </location>
</feature>
<gene>
    <name evidence="3" type="ORF">HH800_08780</name>
</gene>
<accession>A0A6M4G7P4</accession>
<dbReference type="Pfam" id="PF13340">
    <property type="entry name" value="DUF4096"/>
    <property type="match status" value="1"/>
</dbReference>
<dbReference type="EMBL" id="CP053021">
    <property type="protein sequence ID" value="QJR02273.1"/>
    <property type="molecule type" value="Genomic_DNA"/>
</dbReference>
<name>A0A6M4G7P4_SPHYA</name>
<organism evidence="3 4">
    <name type="scientific">Sphingobium yanoikuyae</name>
    <name type="common">Sphingomonas yanoikuyae</name>
    <dbReference type="NCBI Taxonomy" id="13690"/>
    <lineage>
        <taxon>Bacteria</taxon>
        <taxon>Pseudomonadati</taxon>
        <taxon>Pseudomonadota</taxon>
        <taxon>Alphaproteobacteria</taxon>
        <taxon>Sphingomonadales</taxon>
        <taxon>Sphingomonadaceae</taxon>
        <taxon>Sphingobium</taxon>
    </lineage>
</organism>
<dbReference type="InterPro" id="IPR025161">
    <property type="entry name" value="IS402-like_dom"/>
</dbReference>
<evidence type="ECO:0000259" key="2">
    <source>
        <dbReference type="Pfam" id="PF13340"/>
    </source>
</evidence>
<dbReference type="Proteomes" id="UP000502611">
    <property type="component" value="Chromosome"/>
</dbReference>
<dbReference type="AlphaFoldDB" id="A0A6M4G7P4"/>
<evidence type="ECO:0000256" key="1">
    <source>
        <dbReference type="SAM" id="MobiDB-lite"/>
    </source>
</evidence>
<sequence>MLGGIIIVNRNGLRWRDAPKEYGPSKTLYNRWKRCGEKGMFVAMMDGLPTDRRRTQDNNDRCDLSQKRTERHLACG</sequence>
<evidence type="ECO:0000313" key="3">
    <source>
        <dbReference type="EMBL" id="QJR02273.1"/>
    </source>
</evidence>
<protein>
    <submittedName>
        <fullName evidence="3">Transposase</fullName>
    </submittedName>
</protein>
<reference evidence="3 4" key="1">
    <citation type="submission" date="2020-04" db="EMBL/GenBank/DDBJ databases">
        <title>The Whole Genome Analysis of High salt-tolerant Sphingobium yanoikuyae YC-XJ2 with Aryl organophosphorus flame retardants (aryl-OPFRs)-degrading capacity and characteristics of Related phosphotriesterase.</title>
        <authorList>
            <person name="Li X."/>
        </authorList>
    </citation>
    <scope>NUCLEOTIDE SEQUENCE [LARGE SCALE GENOMIC DNA]</scope>
    <source>
        <strain evidence="3 4">YC-XJ2</strain>
    </source>
</reference>